<reference evidence="8 9" key="1">
    <citation type="submission" date="2016-04" db="EMBL/GenBank/DDBJ databases">
        <title>Draft Genome Sequences of Staphylococcus capitis Strain H36, S. capitis Strain H65, S. cohnii Strain H62, S. hominis Strain H69, Mycobacterium iranicum Strain H39, Plantibacter sp. Strain H53, Pseudomonas oryzihabitans Strain H72, and Microbacterium sp. Strain H83, isolated from residential settings.</title>
        <authorList>
            <person name="Lymperopoulou D."/>
            <person name="Adams R.I."/>
            <person name="Lindow S."/>
            <person name="Coil D.A."/>
            <person name="Jospin G."/>
            <person name="Eisen J.A."/>
        </authorList>
    </citation>
    <scope>NUCLEOTIDE SEQUENCE [LARGE SCALE GENOMIC DNA]</scope>
    <source>
        <strain evidence="8 9">H39</strain>
    </source>
</reference>
<dbReference type="STRING" id="912594.AWC12_08945"/>
<dbReference type="GO" id="GO:0006352">
    <property type="term" value="P:DNA-templated transcription initiation"/>
    <property type="evidence" value="ECO:0007669"/>
    <property type="project" value="InterPro"/>
</dbReference>
<evidence type="ECO:0000259" key="6">
    <source>
        <dbReference type="Pfam" id="PF04542"/>
    </source>
</evidence>
<dbReference type="OrthoDB" id="9797134at2"/>
<dbReference type="InterPro" id="IPR013324">
    <property type="entry name" value="RNA_pol_sigma_r3/r4-like"/>
</dbReference>
<comment type="caution">
    <text evidence="8">The sequence shown here is derived from an EMBL/GenBank/DDBJ whole genome shotgun (WGS) entry which is preliminary data.</text>
</comment>
<comment type="similarity">
    <text evidence="1">Belongs to the sigma-70 factor family. ECF subfamily.</text>
</comment>
<accession>A0A178LP63</accession>
<dbReference type="InterPro" id="IPR039425">
    <property type="entry name" value="RNA_pol_sigma-70-like"/>
</dbReference>
<dbReference type="Proteomes" id="UP000078396">
    <property type="component" value="Unassembled WGS sequence"/>
</dbReference>
<dbReference type="InterPro" id="IPR013249">
    <property type="entry name" value="RNA_pol_sigma70_r4_t2"/>
</dbReference>
<dbReference type="CDD" id="cd06171">
    <property type="entry name" value="Sigma70_r4"/>
    <property type="match status" value="1"/>
</dbReference>
<gene>
    <name evidence="8" type="ORF">A4X20_27715</name>
</gene>
<dbReference type="EMBL" id="LWCS01000048">
    <property type="protein sequence ID" value="OAN33557.1"/>
    <property type="molecule type" value="Genomic_DNA"/>
</dbReference>
<dbReference type="Pfam" id="PF08281">
    <property type="entry name" value="Sigma70_r4_2"/>
    <property type="match status" value="1"/>
</dbReference>
<evidence type="ECO:0000256" key="5">
    <source>
        <dbReference type="ARBA" id="ARBA00023163"/>
    </source>
</evidence>
<dbReference type="InterPro" id="IPR007627">
    <property type="entry name" value="RNA_pol_sigma70_r2"/>
</dbReference>
<evidence type="ECO:0000256" key="2">
    <source>
        <dbReference type="ARBA" id="ARBA00023015"/>
    </source>
</evidence>
<feature type="domain" description="RNA polymerase sigma-70 region 2" evidence="6">
    <location>
        <begin position="39"/>
        <end position="99"/>
    </location>
</feature>
<evidence type="ECO:0000256" key="3">
    <source>
        <dbReference type="ARBA" id="ARBA00023082"/>
    </source>
</evidence>
<sequence length="213" mass="23849">MMSLESATPQDITGHLTAIPDETDVEMAARFVRDVIPLLNTLLGGAVRITPQRADAEDLVQETLVLAYKNFSTFQPGTNLKGWLFRIQANAHISGYRKRIRRPAELPIAMNVDWQLPSDARHSPRALRSAEVEALEWWPDDEIRDALGALPSEFLMTVYYADVAGLTYREISEIMCTPMGTVMSRIHRGRSRLRVLLAGIAADRGYVQEQKAG</sequence>
<dbReference type="PANTHER" id="PTHR43133:SF59">
    <property type="entry name" value="ECF RNA POLYMERASE SIGMA FACTOR SIGR"/>
    <property type="match status" value="1"/>
</dbReference>
<evidence type="ECO:0000256" key="4">
    <source>
        <dbReference type="ARBA" id="ARBA00023125"/>
    </source>
</evidence>
<dbReference type="Pfam" id="PF04542">
    <property type="entry name" value="Sigma70_r2"/>
    <property type="match status" value="1"/>
</dbReference>
<evidence type="ECO:0000313" key="8">
    <source>
        <dbReference type="EMBL" id="OAN33557.1"/>
    </source>
</evidence>
<dbReference type="InterPro" id="IPR014284">
    <property type="entry name" value="RNA_pol_sigma-70_dom"/>
</dbReference>
<dbReference type="RefSeq" id="WP_064284054.1">
    <property type="nucleotide sequence ID" value="NZ_LWCS01000048.1"/>
</dbReference>
<keyword evidence="2" id="KW-0805">Transcription regulation</keyword>
<name>A0A178LP63_MYCIR</name>
<evidence type="ECO:0000256" key="1">
    <source>
        <dbReference type="ARBA" id="ARBA00010641"/>
    </source>
</evidence>
<dbReference type="NCBIfam" id="TIGR02937">
    <property type="entry name" value="sigma70-ECF"/>
    <property type="match status" value="1"/>
</dbReference>
<dbReference type="GO" id="GO:0003677">
    <property type="term" value="F:DNA binding"/>
    <property type="evidence" value="ECO:0007669"/>
    <property type="project" value="UniProtKB-KW"/>
</dbReference>
<dbReference type="InterPro" id="IPR036388">
    <property type="entry name" value="WH-like_DNA-bd_sf"/>
</dbReference>
<evidence type="ECO:0000313" key="9">
    <source>
        <dbReference type="Proteomes" id="UP000078396"/>
    </source>
</evidence>
<keyword evidence="5" id="KW-0804">Transcription</keyword>
<keyword evidence="4" id="KW-0238">DNA-binding</keyword>
<organism evidence="8 9">
    <name type="scientific">Mycolicibacterium iranicum</name>
    <name type="common">Mycobacterium iranicum</name>
    <dbReference type="NCBI Taxonomy" id="912594"/>
    <lineage>
        <taxon>Bacteria</taxon>
        <taxon>Bacillati</taxon>
        <taxon>Actinomycetota</taxon>
        <taxon>Actinomycetes</taxon>
        <taxon>Mycobacteriales</taxon>
        <taxon>Mycobacteriaceae</taxon>
        <taxon>Mycolicibacterium</taxon>
    </lineage>
</organism>
<protein>
    <submittedName>
        <fullName evidence="8">RNA polymerase subunit sigma</fullName>
    </submittedName>
</protein>
<dbReference type="SUPFAM" id="SSF88659">
    <property type="entry name" value="Sigma3 and sigma4 domains of RNA polymerase sigma factors"/>
    <property type="match status" value="1"/>
</dbReference>
<dbReference type="SUPFAM" id="SSF88946">
    <property type="entry name" value="Sigma2 domain of RNA polymerase sigma factors"/>
    <property type="match status" value="1"/>
</dbReference>
<keyword evidence="3" id="KW-0731">Sigma factor</keyword>
<dbReference type="GO" id="GO:0016987">
    <property type="term" value="F:sigma factor activity"/>
    <property type="evidence" value="ECO:0007669"/>
    <property type="project" value="UniProtKB-KW"/>
</dbReference>
<dbReference type="Gene3D" id="1.10.1740.10">
    <property type="match status" value="1"/>
</dbReference>
<dbReference type="InterPro" id="IPR013325">
    <property type="entry name" value="RNA_pol_sigma_r2"/>
</dbReference>
<evidence type="ECO:0000259" key="7">
    <source>
        <dbReference type="Pfam" id="PF08281"/>
    </source>
</evidence>
<dbReference type="PANTHER" id="PTHR43133">
    <property type="entry name" value="RNA POLYMERASE ECF-TYPE SIGMA FACTO"/>
    <property type="match status" value="1"/>
</dbReference>
<proteinExistence type="inferred from homology"/>
<feature type="domain" description="RNA polymerase sigma factor 70 region 4 type 2" evidence="7">
    <location>
        <begin position="141"/>
        <end position="193"/>
    </location>
</feature>
<dbReference type="AlphaFoldDB" id="A0A178LP63"/>
<dbReference type="Gene3D" id="1.10.10.10">
    <property type="entry name" value="Winged helix-like DNA-binding domain superfamily/Winged helix DNA-binding domain"/>
    <property type="match status" value="1"/>
</dbReference>